<dbReference type="SUPFAM" id="SSF63411">
    <property type="entry name" value="LuxS/MPP-like metallohydrolase"/>
    <property type="match status" value="2"/>
</dbReference>
<protein>
    <submittedName>
        <fullName evidence="2">Zinc protease</fullName>
        <ecNumber evidence="2">3.4.24.-</ecNumber>
    </submittedName>
</protein>
<dbReference type="RefSeq" id="WP_179444778.1">
    <property type="nucleotide sequence ID" value="NZ_JACBZS010000001.1"/>
</dbReference>
<evidence type="ECO:0000313" key="2">
    <source>
        <dbReference type="EMBL" id="NYI70878.1"/>
    </source>
</evidence>
<keyword evidence="1" id="KW-0472">Membrane</keyword>
<keyword evidence="2" id="KW-0645">Protease</keyword>
<proteinExistence type="predicted"/>
<name>A0A7Z0IKU0_9ACTN</name>
<dbReference type="Proteomes" id="UP000527616">
    <property type="component" value="Unassembled WGS sequence"/>
</dbReference>
<keyword evidence="3" id="KW-1185">Reference proteome</keyword>
<dbReference type="GO" id="GO:0008233">
    <property type="term" value="F:peptidase activity"/>
    <property type="evidence" value="ECO:0007669"/>
    <property type="project" value="UniProtKB-KW"/>
</dbReference>
<dbReference type="GO" id="GO:0046872">
    <property type="term" value="F:metal ion binding"/>
    <property type="evidence" value="ECO:0007669"/>
    <property type="project" value="InterPro"/>
</dbReference>
<evidence type="ECO:0000313" key="3">
    <source>
        <dbReference type="Proteomes" id="UP000527616"/>
    </source>
</evidence>
<dbReference type="InterPro" id="IPR011249">
    <property type="entry name" value="Metalloenz_LuxS/M16"/>
</dbReference>
<dbReference type="GO" id="GO:0006508">
    <property type="term" value="P:proteolysis"/>
    <property type="evidence" value="ECO:0007669"/>
    <property type="project" value="UniProtKB-KW"/>
</dbReference>
<feature type="transmembrane region" description="Helical" evidence="1">
    <location>
        <begin position="503"/>
        <end position="524"/>
    </location>
</feature>
<keyword evidence="1" id="KW-1133">Transmembrane helix</keyword>
<dbReference type="Gene3D" id="3.30.830.10">
    <property type="entry name" value="Metalloenzyme, LuxS/M16 peptidase-like"/>
    <property type="match status" value="2"/>
</dbReference>
<sequence>MAGVRAGDVAGVPVFWVETGRPTLSASLIFRRGLADETFATSGWTHLVEHLALADGDRGALQMNGHVGLLMCRLSADGPRDRVIEALTRTCRWLAYPELSHLQRELSVLRAESAARPHSPMRTALAQRYGAQGPGLADYDEPGLVRAEAAVLARMMREHFTNGNAALVLDGPPDGLVLELPDGCLRPLVRAAPVEDDLPVGYRVPDLPAVVSGAVTDHPDVLAAVLQELMHRRFRDAVGGAYAPWSIHERVDGSTFIVCCGSDANARLRAGLPAAMIDIVRCAAEGGLADRVVKDVIERYHQDLRDPYREMAFAHLAADDHLHGRPVRTTEERLAELASIDADAVAAAAQQLLGSLMVGIGPGSGWPSGLRALTRPAQSAQIAGSVRRARAPLDPSRLIITRDTVQLWDGDRGVSTRTDELVGMISYRDGRRDLIDRSGWATVIEPTLWSDGEGLAGSLDAMVPAELHLPRPRRRVDEIPLPLSLWANLRAIGQSLPTWRRDLIRVLGLIGLTVAWLGMLAAPFFGWNRLWLLCAAVGFGALVAGTYLFTDGDD</sequence>
<accession>A0A7Z0IKU0</accession>
<organism evidence="2 3">
    <name type="scientific">Naumannella cuiyingiana</name>
    <dbReference type="NCBI Taxonomy" id="1347891"/>
    <lineage>
        <taxon>Bacteria</taxon>
        <taxon>Bacillati</taxon>
        <taxon>Actinomycetota</taxon>
        <taxon>Actinomycetes</taxon>
        <taxon>Propionibacteriales</taxon>
        <taxon>Propionibacteriaceae</taxon>
        <taxon>Naumannella</taxon>
    </lineage>
</organism>
<dbReference type="EC" id="3.4.24.-" evidence="2"/>
<gene>
    <name evidence="2" type="ORF">GGQ54_001438</name>
</gene>
<keyword evidence="1" id="KW-0812">Transmembrane</keyword>
<feature type="transmembrane region" description="Helical" evidence="1">
    <location>
        <begin position="530"/>
        <end position="549"/>
    </location>
</feature>
<evidence type="ECO:0000256" key="1">
    <source>
        <dbReference type="SAM" id="Phobius"/>
    </source>
</evidence>
<dbReference type="AlphaFoldDB" id="A0A7Z0IKU0"/>
<keyword evidence="2" id="KW-0378">Hydrolase</keyword>
<dbReference type="EMBL" id="JACBZS010000001">
    <property type="protein sequence ID" value="NYI70878.1"/>
    <property type="molecule type" value="Genomic_DNA"/>
</dbReference>
<comment type="caution">
    <text evidence="2">The sequence shown here is derived from an EMBL/GenBank/DDBJ whole genome shotgun (WGS) entry which is preliminary data.</text>
</comment>
<reference evidence="2 3" key="1">
    <citation type="submission" date="2020-07" db="EMBL/GenBank/DDBJ databases">
        <title>Sequencing the genomes of 1000 actinobacteria strains.</title>
        <authorList>
            <person name="Klenk H.-P."/>
        </authorList>
    </citation>
    <scope>NUCLEOTIDE SEQUENCE [LARGE SCALE GENOMIC DNA]</scope>
    <source>
        <strain evidence="2 3">DSM 103164</strain>
    </source>
</reference>